<protein>
    <submittedName>
        <fullName evidence="1">Uncharacterized protein</fullName>
    </submittedName>
</protein>
<name>A0ACC2ZRF6_9EURO</name>
<comment type="caution">
    <text evidence="1">The sequence shown here is derived from an EMBL/GenBank/DDBJ whole genome shotgun (WGS) entry which is preliminary data.</text>
</comment>
<evidence type="ECO:0000313" key="1">
    <source>
        <dbReference type="EMBL" id="KAJ9650202.1"/>
    </source>
</evidence>
<reference evidence="1" key="1">
    <citation type="submission" date="2022-10" db="EMBL/GenBank/DDBJ databases">
        <title>Culturing micro-colonial fungi from biological soil crusts in the Mojave desert and describing Neophaeococcomyces mojavensis, and introducing the new genera and species Taxawa tesnikishii.</title>
        <authorList>
            <person name="Kurbessoian T."/>
            <person name="Stajich J.E."/>
        </authorList>
    </citation>
    <scope>NUCLEOTIDE SEQUENCE</scope>
    <source>
        <strain evidence="1">JES_112</strain>
    </source>
</reference>
<proteinExistence type="predicted"/>
<dbReference type="EMBL" id="JAPDRQ010000371">
    <property type="protein sequence ID" value="KAJ9650202.1"/>
    <property type="molecule type" value="Genomic_DNA"/>
</dbReference>
<dbReference type="Proteomes" id="UP001172386">
    <property type="component" value="Unassembled WGS sequence"/>
</dbReference>
<gene>
    <name evidence="1" type="ORF">H2198_010488</name>
</gene>
<evidence type="ECO:0000313" key="2">
    <source>
        <dbReference type="Proteomes" id="UP001172386"/>
    </source>
</evidence>
<accession>A0ACC2ZRF6</accession>
<keyword evidence="2" id="KW-1185">Reference proteome</keyword>
<organism evidence="1 2">
    <name type="scientific">Neophaeococcomyces mojaviensis</name>
    <dbReference type="NCBI Taxonomy" id="3383035"/>
    <lineage>
        <taxon>Eukaryota</taxon>
        <taxon>Fungi</taxon>
        <taxon>Dikarya</taxon>
        <taxon>Ascomycota</taxon>
        <taxon>Pezizomycotina</taxon>
        <taxon>Eurotiomycetes</taxon>
        <taxon>Chaetothyriomycetidae</taxon>
        <taxon>Chaetothyriales</taxon>
        <taxon>Chaetothyriales incertae sedis</taxon>
        <taxon>Neophaeococcomyces</taxon>
    </lineage>
</organism>
<sequence length="98" mass="10869">MQRLSRTYNPTPSPSASNTKPKKTKRIIDCGAGIGRITSDLLVDIAHVVDIVEPNATFAQTMIDSDLKREGQVGNVWIQGLEQFTVPPGVKYNIMWNQ</sequence>